<dbReference type="Proteomes" id="UP000273143">
    <property type="component" value="Chromosome"/>
</dbReference>
<evidence type="ECO:0000256" key="5">
    <source>
        <dbReference type="HAMAP-Rule" id="MF_00671"/>
    </source>
</evidence>
<dbReference type="HAMAP" id="MF_00671">
    <property type="entry name" value="TolB"/>
    <property type="match status" value="1"/>
</dbReference>
<dbReference type="GO" id="GO:0051301">
    <property type="term" value="P:cell division"/>
    <property type="evidence" value="ECO:0007669"/>
    <property type="project" value="UniProtKB-UniRule"/>
</dbReference>
<dbReference type="InterPro" id="IPR011659">
    <property type="entry name" value="WD40"/>
</dbReference>
<organism evidence="7 8">
    <name type="scientific">Entomomonas moraniae</name>
    <dbReference type="NCBI Taxonomy" id="2213226"/>
    <lineage>
        <taxon>Bacteria</taxon>
        <taxon>Pseudomonadati</taxon>
        <taxon>Pseudomonadota</taxon>
        <taxon>Gammaproteobacteria</taxon>
        <taxon>Pseudomonadales</taxon>
        <taxon>Pseudomonadaceae</taxon>
        <taxon>Entomomonas</taxon>
    </lineage>
</organism>
<dbReference type="NCBIfam" id="TIGR02800">
    <property type="entry name" value="propeller_TolB"/>
    <property type="match status" value="1"/>
</dbReference>
<reference evidence="8" key="1">
    <citation type="submission" date="2018-06" db="EMBL/GenBank/DDBJ databases">
        <title>Complete genome of Pseudomonas insecticola strain QZS01.</title>
        <authorList>
            <person name="Wang J."/>
            <person name="Su Q."/>
        </authorList>
    </citation>
    <scope>NUCLEOTIDE SEQUENCE [LARGE SCALE GENOMIC DNA]</scope>
    <source>
        <strain evidence="8">QZS01</strain>
    </source>
</reference>
<dbReference type="SUPFAM" id="SSF52964">
    <property type="entry name" value="TolB, N-terminal domain"/>
    <property type="match status" value="1"/>
</dbReference>
<evidence type="ECO:0000313" key="7">
    <source>
        <dbReference type="EMBL" id="AZS51901.1"/>
    </source>
</evidence>
<dbReference type="Gene3D" id="2.120.10.30">
    <property type="entry name" value="TolB, C-terminal domain"/>
    <property type="match status" value="1"/>
</dbReference>
<dbReference type="GO" id="GO:0017038">
    <property type="term" value="P:protein import"/>
    <property type="evidence" value="ECO:0007669"/>
    <property type="project" value="InterPro"/>
</dbReference>
<accession>A0A451EQ02</accession>
<dbReference type="SUPFAM" id="SSF69304">
    <property type="entry name" value="Tricorn protease N-terminal domain"/>
    <property type="match status" value="1"/>
</dbReference>
<dbReference type="InterPro" id="IPR014167">
    <property type="entry name" value="Tol-Pal_TolB"/>
</dbReference>
<proteinExistence type="inferred from homology"/>
<dbReference type="Pfam" id="PF04052">
    <property type="entry name" value="TolB_N"/>
    <property type="match status" value="1"/>
</dbReference>
<keyword evidence="4 5" id="KW-0574">Periplasm</keyword>
<dbReference type="KEGG" id="emo:DM558_14500"/>
<comment type="subcellular location">
    <subcellularLocation>
        <location evidence="1 5">Periplasm</location>
    </subcellularLocation>
</comment>
<protein>
    <recommendedName>
        <fullName evidence="5">Tol-Pal system protein TolB</fullName>
    </recommendedName>
</protein>
<keyword evidence="8" id="KW-1185">Reference proteome</keyword>
<comment type="function">
    <text evidence="5">Part of the Tol-Pal system, which plays a role in outer membrane invagination during cell division and is important for maintaining outer membrane integrity.</text>
</comment>
<feature type="domain" description="TolB N-terminal" evidence="6">
    <location>
        <begin position="27"/>
        <end position="125"/>
    </location>
</feature>
<keyword evidence="3 5" id="KW-0732">Signal</keyword>
<evidence type="ECO:0000256" key="1">
    <source>
        <dbReference type="ARBA" id="ARBA00004418"/>
    </source>
</evidence>
<evidence type="ECO:0000256" key="4">
    <source>
        <dbReference type="ARBA" id="ARBA00022764"/>
    </source>
</evidence>
<dbReference type="InterPro" id="IPR011042">
    <property type="entry name" value="6-blade_b-propeller_TolB-like"/>
</dbReference>
<evidence type="ECO:0000259" key="6">
    <source>
        <dbReference type="Pfam" id="PF04052"/>
    </source>
</evidence>
<keyword evidence="5" id="KW-0131">Cell cycle</keyword>
<evidence type="ECO:0000256" key="3">
    <source>
        <dbReference type="ARBA" id="ARBA00022729"/>
    </source>
</evidence>
<feature type="signal peptide" evidence="5">
    <location>
        <begin position="1"/>
        <end position="23"/>
    </location>
</feature>
<name>A0A451EQ02_9GAMM</name>
<evidence type="ECO:0000313" key="8">
    <source>
        <dbReference type="Proteomes" id="UP000273143"/>
    </source>
</evidence>
<comment type="similarity">
    <text evidence="2 5">Belongs to the TolB family.</text>
</comment>
<sequence precursor="true">MTVKKFIHIIILYMASFISIAYAADAIVIDGGSNKAISIAIVPFGGDTTQPDIATIIGKDLYNSGIFEPLPRQNMLSTPHNPTEVSFRDWSAVNAQFLLIGNIASVGGKLQVKYYLYNVASQQQVLNGSVSGAPNKIRGLAHYVSDQVFEKLTAIKGAFSTKLLYVSESGNNTNYALKMADYDGANPVTLLTSKEPILSPRFSPDNKKVLYVSFESKRPRIYVQDIATGTREQLTNYTGLNSAPAWSPDGKTIAFVLSKDGNPELYTMRLDSKLVHRLTNNNAIDTEPVWNKNGNSIYFTSDRSGAPQIYKINVASGSTERVSTTGNYNANPKLSADDGMLVMVHRQDGYRNFVIAAQNLVTNRVTILSNTNLDDSPTIAPNGTMVIYATRQQGKGALMLASINGRVHTELPVDDGDVREPSWSSFAR</sequence>
<dbReference type="InterPro" id="IPR007195">
    <property type="entry name" value="TolB_N"/>
</dbReference>
<dbReference type="AlphaFoldDB" id="A0A451EQ02"/>
<dbReference type="Pfam" id="PF07676">
    <property type="entry name" value="PD40"/>
    <property type="match status" value="4"/>
</dbReference>
<dbReference type="Gene3D" id="3.40.50.10070">
    <property type="entry name" value="TolB, N-terminal domain"/>
    <property type="match status" value="1"/>
</dbReference>
<dbReference type="GO" id="GO:0042597">
    <property type="term" value="C:periplasmic space"/>
    <property type="evidence" value="ECO:0007669"/>
    <property type="project" value="UniProtKB-SubCell"/>
</dbReference>
<evidence type="ECO:0000256" key="2">
    <source>
        <dbReference type="ARBA" id="ARBA00009820"/>
    </source>
</evidence>
<gene>
    <name evidence="5 7" type="primary">tolB</name>
    <name evidence="7" type="ORF">DM558_14500</name>
</gene>
<keyword evidence="5" id="KW-0132">Cell division</keyword>
<feature type="chain" id="PRO_5019597094" description="Tol-Pal system protein TolB" evidence="5">
    <location>
        <begin position="24"/>
        <end position="428"/>
    </location>
</feature>
<dbReference type="PANTHER" id="PTHR36842:SF1">
    <property type="entry name" value="PROTEIN TOLB"/>
    <property type="match status" value="1"/>
</dbReference>
<dbReference type="EMBL" id="CP029822">
    <property type="protein sequence ID" value="AZS51901.1"/>
    <property type="molecule type" value="Genomic_DNA"/>
</dbReference>
<comment type="subunit">
    <text evidence="5">The Tol-Pal system is composed of five core proteins: the inner membrane proteins TolA, TolQ and TolR, the periplasmic protein TolB and the outer membrane protein Pal. They form a network linking the inner and outer membranes and the peptidoglycan layer.</text>
</comment>
<dbReference type="PANTHER" id="PTHR36842">
    <property type="entry name" value="PROTEIN TOLB HOMOLOG"/>
    <property type="match status" value="1"/>
</dbReference>